<accession>A0A1B7X675</accession>
<sequence length="117" mass="13608">MTVKKLIQAEIDRIPEQELDNLCQWIKEFTDKINSVKNGIFSPQNIPSETLETAEKNLSNSYPYHDLDYLAGTWTKEDETEFLLNTEQFNEIDQHGDFKSIENLKLGNCLADFIYES</sequence>
<protein>
    <submittedName>
        <fullName evidence="1">Uncharacterized protein</fullName>
    </submittedName>
</protein>
<evidence type="ECO:0000313" key="2">
    <source>
        <dbReference type="Proteomes" id="UP000092093"/>
    </source>
</evidence>
<evidence type="ECO:0000313" key="1">
    <source>
        <dbReference type="EMBL" id="OBQ44862.1"/>
    </source>
</evidence>
<gene>
    <name evidence="1" type="ORF">AN484_04880</name>
</gene>
<proteinExistence type="predicted"/>
<dbReference type="Proteomes" id="UP000092093">
    <property type="component" value="Unassembled WGS sequence"/>
</dbReference>
<dbReference type="AlphaFoldDB" id="A0A1B7X675"/>
<name>A0A1B7X675_APHFL</name>
<dbReference type="PATRIC" id="fig|1710896.3.peg.2316"/>
<dbReference type="EMBL" id="LJOW01000013">
    <property type="protein sequence ID" value="OBQ44862.1"/>
    <property type="molecule type" value="Genomic_DNA"/>
</dbReference>
<reference evidence="1 2" key="1">
    <citation type="submission" date="2015-09" db="EMBL/GenBank/DDBJ databases">
        <title>Aphanizomenon flos-aquae WA102.</title>
        <authorList>
            <person name="Driscoll C."/>
        </authorList>
    </citation>
    <scope>NUCLEOTIDE SEQUENCE [LARGE SCALE GENOMIC DNA]</scope>
    <source>
        <strain evidence="1">WA102</strain>
    </source>
</reference>
<organism evidence="1 2">
    <name type="scientific">Aphanizomenon flos-aquae WA102</name>
    <dbReference type="NCBI Taxonomy" id="1710896"/>
    <lineage>
        <taxon>Bacteria</taxon>
        <taxon>Bacillati</taxon>
        <taxon>Cyanobacteriota</taxon>
        <taxon>Cyanophyceae</taxon>
        <taxon>Nostocales</taxon>
        <taxon>Aphanizomenonaceae</taxon>
        <taxon>Aphanizomenon</taxon>
    </lineage>
</organism>
<comment type="caution">
    <text evidence="1">The sequence shown here is derived from an EMBL/GenBank/DDBJ whole genome shotgun (WGS) entry which is preliminary data.</text>
</comment>